<reference evidence="12" key="1">
    <citation type="journal article" date="2010" name="Stand. Genomic Sci.">
        <title>Complete genome sequence of Syntrophothermus lipocalidus type strain (TGB-C1T).</title>
        <authorList>
            <consortium name="US DOE Joint Genome Institute (JGI-PGF)"/>
            <person name="Djao O."/>
            <person name="Zhang X."/>
            <person name="Lucas S."/>
            <person name="Lapidus A."/>
            <person name="Glavina Del Rio T."/>
            <person name="Nolan M."/>
            <person name="Tice H."/>
            <person name="Cheng J."/>
            <person name="Han C."/>
            <person name="Tapia R."/>
            <person name="Goodwin L."/>
            <person name="Pitluck S."/>
            <person name="Liolios K."/>
            <person name="Ivanova N."/>
            <person name="Mavromatis K."/>
            <person name="Mikhailova N."/>
            <person name="Ovchinnikova G."/>
            <person name="Pati A."/>
            <person name="Brambilla E."/>
            <person name="Chen A."/>
            <person name="Palaniappan K."/>
            <person name="Land M."/>
            <person name="Hauser L."/>
            <person name="Chang Y."/>
            <person name="Jeffries C."/>
            <person name="Rohde M."/>
            <person name="Sikorski J."/>
            <person name="Spring S."/>
            <person name="Goker M."/>
            <person name="Detter J."/>
            <person name="Woyke T."/>
            <person name="Bristow J."/>
            <person name="Eisen J."/>
            <person name="Markowitz V."/>
            <person name="Hugenholtz P."/>
            <person name="Kyrpides N."/>
            <person name="Klenk H."/>
        </authorList>
    </citation>
    <scope>NUCLEOTIDE SEQUENCE [LARGE SCALE GENOMIC DNA]</scope>
    <source>
        <strain evidence="12">DSM 12680 / TGB-C1</strain>
    </source>
</reference>
<dbReference type="AlphaFoldDB" id="D7CKI7"/>
<evidence type="ECO:0000313" key="12">
    <source>
        <dbReference type="Proteomes" id="UP000000378"/>
    </source>
</evidence>
<dbReference type="SUPFAM" id="SSF46785">
    <property type="entry name" value="Winged helix' DNA-binding domain"/>
    <property type="match status" value="1"/>
</dbReference>
<keyword evidence="5 7" id="KW-0238">DNA-binding</keyword>
<evidence type="ECO:0000313" key="11">
    <source>
        <dbReference type="EMBL" id="ADI01222.1"/>
    </source>
</evidence>
<accession>D7CKI7</accession>
<keyword evidence="3 7" id="KW-0963">Cytoplasm</keyword>
<keyword evidence="4 7" id="KW-0805">Transcription regulation</keyword>
<dbReference type="InterPro" id="IPR036390">
    <property type="entry name" value="WH_DNA-bd_sf"/>
</dbReference>
<evidence type="ECO:0000259" key="9">
    <source>
        <dbReference type="Pfam" id="PF01316"/>
    </source>
</evidence>
<dbReference type="PRINTS" id="PR01467">
    <property type="entry name" value="ARGREPRESSOR"/>
</dbReference>
<keyword evidence="7" id="KW-0028">Amino-acid biosynthesis</keyword>
<dbReference type="InterPro" id="IPR001669">
    <property type="entry name" value="Arg_repress"/>
</dbReference>
<comment type="function">
    <text evidence="7">Regulates arginine biosynthesis genes.</text>
</comment>
<reference evidence="11 12" key="2">
    <citation type="journal article" date="2010" name="Stand. Genomic Sci.">
        <title>Complete genome sequence of Syntrophothermus lipocalidus type strain (TGB-C1).</title>
        <authorList>
            <person name="Djao O.D."/>
            <person name="Zhang X."/>
            <person name="Lucas S."/>
            <person name="Lapidus A."/>
            <person name="Del Rio T.G."/>
            <person name="Nolan M."/>
            <person name="Tice H."/>
            <person name="Cheng J.F."/>
            <person name="Han C."/>
            <person name="Tapia R."/>
            <person name="Goodwin L."/>
            <person name="Pitluck S."/>
            <person name="Liolios K."/>
            <person name="Ivanova N."/>
            <person name="Mavromatis K."/>
            <person name="Mikhailova N."/>
            <person name="Ovchinnikova G."/>
            <person name="Pati A."/>
            <person name="Brambilla E."/>
            <person name="Chen A."/>
            <person name="Palaniappan K."/>
            <person name="Land M."/>
            <person name="Hauser L."/>
            <person name="Chang Y.J."/>
            <person name="Jeffries C.D."/>
            <person name="Rohde M."/>
            <person name="Sikorski J."/>
            <person name="Spring S."/>
            <person name="Goker M."/>
            <person name="Detter J.C."/>
            <person name="Woyke T."/>
            <person name="Bristow J."/>
            <person name="Eisen J.A."/>
            <person name="Markowitz V."/>
            <person name="Hugenholtz P."/>
            <person name="Kyrpides N.C."/>
            <person name="Klenk H.P."/>
        </authorList>
    </citation>
    <scope>NUCLEOTIDE SEQUENCE [LARGE SCALE GENOMIC DNA]</scope>
    <source>
        <strain evidence="12">DSM 12680 / TGB-C1</strain>
    </source>
</reference>
<protein>
    <recommendedName>
        <fullName evidence="7 8">Arginine repressor</fullName>
    </recommendedName>
</protein>
<dbReference type="HAMAP" id="MF_00173">
    <property type="entry name" value="Arg_repressor"/>
    <property type="match status" value="1"/>
</dbReference>
<dbReference type="PANTHER" id="PTHR34471">
    <property type="entry name" value="ARGININE REPRESSOR"/>
    <property type="match status" value="1"/>
</dbReference>
<dbReference type="EMBL" id="CP002048">
    <property type="protein sequence ID" value="ADI01222.1"/>
    <property type="molecule type" value="Genomic_DNA"/>
</dbReference>
<dbReference type="eggNOG" id="COG1438">
    <property type="taxonomic scope" value="Bacteria"/>
</dbReference>
<keyword evidence="7" id="KW-0055">Arginine biosynthesis</keyword>
<evidence type="ECO:0000256" key="3">
    <source>
        <dbReference type="ARBA" id="ARBA00022490"/>
    </source>
</evidence>
<comment type="subcellular location">
    <subcellularLocation>
        <location evidence="1 7">Cytoplasm</location>
    </subcellularLocation>
</comment>
<dbReference type="GO" id="GO:1900079">
    <property type="term" value="P:regulation of arginine biosynthetic process"/>
    <property type="evidence" value="ECO:0007669"/>
    <property type="project" value="UniProtKB-UniRule"/>
</dbReference>
<keyword evidence="12" id="KW-1185">Reference proteome</keyword>
<dbReference type="GO" id="GO:0034618">
    <property type="term" value="F:arginine binding"/>
    <property type="evidence" value="ECO:0007669"/>
    <property type="project" value="InterPro"/>
</dbReference>
<dbReference type="GO" id="GO:0006526">
    <property type="term" value="P:L-arginine biosynthetic process"/>
    <property type="evidence" value="ECO:0007669"/>
    <property type="project" value="UniProtKB-UniPathway"/>
</dbReference>
<comment type="similarity">
    <text evidence="2 7">Belongs to the ArgR family.</text>
</comment>
<dbReference type="InterPro" id="IPR036388">
    <property type="entry name" value="WH-like_DNA-bd_sf"/>
</dbReference>
<evidence type="ECO:0000256" key="6">
    <source>
        <dbReference type="ARBA" id="ARBA00023163"/>
    </source>
</evidence>
<dbReference type="PANTHER" id="PTHR34471:SF1">
    <property type="entry name" value="ARGININE REPRESSOR"/>
    <property type="match status" value="1"/>
</dbReference>
<keyword evidence="7" id="KW-0678">Repressor</keyword>
<dbReference type="Proteomes" id="UP000000378">
    <property type="component" value="Chromosome"/>
</dbReference>
<dbReference type="OrthoDB" id="9807089at2"/>
<dbReference type="Gene3D" id="3.30.1360.40">
    <property type="match status" value="1"/>
</dbReference>
<dbReference type="InterPro" id="IPR020899">
    <property type="entry name" value="Arg_repress_C"/>
</dbReference>
<dbReference type="InterPro" id="IPR020900">
    <property type="entry name" value="Arg_repress_DNA-bd"/>
</dbReference>
<feature type="domain" description="Arginine repressor C-terminal" evidence="10">
    <location>
        <begin position="79"/>
        <end position="145"/>
    </location>
</feature>
<dbReference type="KEGG" id="slp:Slip_0438"/>
<proteinExistence type="inferred from homology"/>
<gene>
    <name evidence="7" type="primary">argR</name>
    <name evidence="11" type="ordered locus">Slip_0438</name>
</gene>
<dbReference type="Pfam" id="PF01316">
    <property type="entry name" value="Arg_repressor"/>
    <property type="match status" value="1"/>
</dbReference>
<dbReference type="GO" id="GO:0005737">
    <property type="term" value="C:cytoplasm"/>
    <property type="evidence" value="ECO:0007669"/>
    <property type="project" value="UniProtKB-SubCell"/>
</dbReference>
<dbReference type="Gene3D" id="1.10.10.10">
    <property type="entry name" value="Winged helix-like DNA-binding domain superfamily/Winged helix DNA-binding domain"/>
    <property type="match status" value="1"/>
</dbReference>
<organism evidence="11 12">
    <name type="scientific">Syntrophothermus lipocalidus (strain DSM 12680 / TGB-C1)</name>
    <dbReference type="NCBI Taxonomy" id="643648"/>
    <lineage>
        <taxon>Bacteria</taxon>
        <taxon>Bacillati</taxon>
        <taxon>Bacillota</taxon>
        <taxon>Clostridia</taxon>
        <taxon>Eubacteriales</taxon>
        <taxon>Syntrophomonadaceae</taxon>
        <taxon>Syntrophothermus</taxon>
    </lineage>
</organism>
<comment type="pathway">
    <text evidence="7">Amino-acid biosynthesis; L-arginine biosynthesis [regulation].</text>
</comment>
<dbReference type="Pfam" id="PF02863">
    <property type="entry name" value="Arg_repressor_C"/>
    <property type="match status" value="1"/>
</dbReference>
<evidence type="ECO:0000256" key="1">
    <source>
        <dbReference type="ARBA" id="ARBA00004496"/>
    </source>
</evidence>
<evidence type="ECO:0000256" key="8">
    <source>
        <dbReference type="NCBIfam" id="TIGR01529"/>
    </source>
</evidence>
<name>D7CKI7_SYNLT</name>
<dbReference type="GO" id="GO:0003700">
    <property type="term" value="F:DNA-binding transcription factor activity"/>
    <property type="evidence" value="ECO:0007669"/>
    <property type="project" value="UniProtKB-UniRule"/>
</dbReference>
<dbReference type="UniPathway" id="UPA00068"/>
<dbReference type="InterPro" id="IPR036251">
    <property type="entry name" value="Arg_repress_C_sf"/>
</dbReference>
<evidence type="ECO:0000256" key="4">
    <source>
        <dbReference type="ARBA" id="ARBA00023015"/>
    </source>
</evidence>
<evidence type="ECO:0000256" key="5">
    <source>
        <dbReference type="ARBA" id="ARBA00023125"/>
    </source>
</evidence>
<dbReference type="NCBIfam" id="TIGR01529">
    <property type="entry name" value="argR_whole"/>
    <property type="match status" value="1"/>
</dbReference>
<dbReference type="HOGENOM" id="CLU_097103_3_0_9"/>
<evidence type="ECO:0000256" key="2">
    <source>
        <dbReference type="ARBA" id="ARBA00008316"/>
    </source>
</evidence>
<dbReference type="RefSeq" id="WP_013174624.1">
    <property type="nucleotide sequence ID" value="NC_014220.1"/>
</dbReference>
<sequence length="151" mass="17117">MKARRHFAIIDIVSNQRMETQDELCEELRRRGFEVTQATVSRDIKELKLIKVPDEWGYRYAVPKSAAGHYSYDRMKRLFADAVVAVERNESLIVIKTLPGTAQAVASAIDNSEIEGVLGTVAGDDTILVVMKARKYLRQVFGRFKELIGEK</sequence>
<evidence type="ECO:0000259" key="10">
    <source>
        <dbReference type="Pfam" id="PF02863"/>
    </source>
</evidence>
<dbReference type="STRING" id="643648.Slip_0438"/>
<evidence type="ECO:0000256" key="7">
    <source>
        <dbReference type="HAMAP-Rule" id="MF_00173"/>
    </source>
</evidence>
<dbReference type="GO" id="GO:0003677">
    <property type="term" value="F:DNA binding"/>
    <property type="evidence" value="ECO:0007669"/>
    <property type="project" value="UniProtKB-KW"/>
</dbReference>
<feature type="domain" description="Arginine repressor DNA-binding" evidence="9">
    <location>
        <begin position="2"/>
        <end position="65"/>
    </location>
</feature>
<dbReference type="SUPFAM" id="SSF55252">
    <property type="entry name" value="C-terminal domain of arginine repressor"/>
    <property type="match status" value="1"/>
</dbReference>
<keyword evidence="6 7" id="KW-0804">Transcription</keyword>
<dbReference type="GO" id="GO:0051259">
    <property type="term" value="P:protein complex oligomerization"/>
    <property type="evidence" value="ECO:0007669"/>
    <property type="project" value="InterPro"/>
</dbReference>